<accession>A0AAN7LAY4</accession>
<dbReference type="EMBL" id="JAXIOK010000002">
    <property type="protein sequence ID" value="KAK4777607.1"/>
    <property type="molecule type" value="Genomic_DNA"/>
</dbReference>
<reference evidence="12 13" key="1">
    <citation type="journal article" date="2023" name="Hortic Res">
        <title>Pangenome of water caltrop reveals structural variations and asymmetric subgenome divergence after allopolyploidization.</title>
        <authorList>
            <person name="Zhang X."/>
            <person name="Chen Y."/>
            <person name="Wang L."/>
            <person name="Yuan Y."/>
            <person name="Fang M."/>
            <person name="Shi L."/>
            <person name="Lu R."/>
            <person name="Comes H.P."/>
            <person name="Ma Y."/>
            <person name="Chen Y."/>
            <person name="Huang G."/>
            <person name="Zhou Y."/>
            <person name="Zheng Z."/>
            <person name="Qiu Y."/>
        </authorList>
    </citation>
    <scope>NUCLEOTIDE SEQUENCE [LARGE SCALE GENOMIC DNA]</scope>
    <source>
        <tissue evidence="12">Roots</tissue>
    </source>
</reference>
<dbReference type="PROSITE" id="PS50863">
    <property type="entry name" value="B3"/>
    <property type="match status" value="1"/>
</dbReference>
<gene>
    <name evidence="12" type="ORF">SAY87_017794</name>
</gene>
<dbReference type="Gene3D" id="3.10.20.90">
    <property type="entry name" value="Phosphatidylinositol 3-kinase Catalytic Subunit, Chain A, domain 1"/>
    <property type="match status" value="1"/>
</dbReference>
<evidence type="ECO:0000256" key="2">
    <source>
        <dbReference type="ARBA" id="ARBA00007853"/>
    </source>
</evidence>
<evidence type="ECO:0000256" key="3">
    <source>
        <dbReference type="ARBA" id="ARBA00023015"/>
    </source>
</evidence>
<dbReference type="Pfam" id="PF06507">
    <property type="entry name" value="ARF_AD"/>
    <property type="match status" value="1"/>
</dbReference>
<comment type="subunit">
    <text evidence="8">Homodimers and heterodimers.</text>
</comment>
<keyword evidence="7 8" id="KW-0927">Auxin signaling pathway</keyword>
<dbReference type="AlphaFoldDB" id="A0AAN7LAY4"/>
<evidence type="ECO:0000256" key="8">
    <source>
        <dbReference type="RuleBase" id="RU004561"/>
    </source>
</evidence>
<keyword evidence="4 8" id="KW-0238">DNA-binding</keyword>
<dbReference type="PANTHER" id="PTHR31384:SF96">
    <property type="entry name" value="AUXIN RESPONSE FACTOR 1"/>
    <property type="match status" value="1"/>
</dbReference>
<feature type="compositionally biased region" description="Polar residues" evidence="9">
    <location>
        <begin position="489"/>
        <end position="499"/>
    </location>
</feature>
<evidence type="ECO:0000259" key="10">
    <source>
        <dbReference type="PROSITE" id="PS50863"/>
    </source>
</evidence>
<dbReference type="Pfam" id="PF02309">
    <property type="entry name" value="AUX_IAA"/>
    <property type="match status" value="2"/>
</dbReference>
<dbReference type="GO" id="GO:0006355">
    <property type="term" value="P:regulation of DNA-templated transcription"/>
    <property type="evidence" value="ECO:0007669"/>
    <property type="project" value="InterPro"/>
</dbReference>
<dbReference type="Gene3D" id="2.30.30.1040">
    <property type="match status" value="1"/>
</dbReference>
<dbReference type="CDD" id="cd10017">
    <property type="entry name" value="B3_DNA"/>
    <property type="match status" value="1"/>
</dbReference>
<feature type="domain" description="TF-B3" evidence="10">
    <location>
        <begin position="128"/>
        <end position="230"/>
    </location>
</feature>
<dbReference type="GO" id="GO:0009734">
    <property type="term" value="P:auxin-activated signaling pathway"/>
    <property type="evidence" value="ECO:0007669"/>
    <property type="project" value="UniProtKB-KW"/>
</dbReference>
<dbReference type="InterPro" id="IPR010525">
    <property type="entry name" value="ARF_dom"/>
</dbReference>
<dbReference type="PANTHER" id="PTHR31384">
    <property type="entry name" value="AUXIN RESPONSE FACTOR 4-RELATED"/>
    <property type="match status" value="1"/>
</dbReference>
<comment type="caution">
    <text evidence="12">The sequence shown here is derived from an EMBL/GenBank/DDBJ whole genome shotgun (WGS) entry which is preliminary data.</text>
</comment>
<evidence type="ECO:0000256" key="4">
    <source>
        <dbReference type="ARBA" id="ARBA00023125"/>
    </source>
</evidence>
<feature type="domain" description="PB1" evidence="11">
    <location>
        <begin position="552"/>
        <end position="645"/>
    </location>
</feature>
<evidence type="ECO:0000259" key="11">
    <source>
        <dbReference type="PROSITE" id="PS51745"/>
    </source>
</evidence>
<feature type="region of interest" description="Disordered" evidence="9">
    <location>
        <begin position="653"/>
        <end position="676"/>
    </location>
</feature>
<dbReference type="InterPro" id="IPR003340">
    <property type="entry name" value="B3_DNA-bd"/>
</dbReference>
<dbReference type="InterPro" id="IPR044835">
    <property type="entry name" value="ARF_plant"/>
</dbReference>
<dbReference type="InterPro" id="IPR033389">
    <property type="entry name" value="AUX/IAA_dom"/>
</dbReference>
<keyword evidence="6 8" id="KW-0539">Nucleus</keyword>
<feature type="compositionally biased region" description="Polar residues" evidence="9">
    <location>
        <begin position="515"/>
        <end position="529"/>
    </location>
</feature>
<dbReference type="InterPro" id="IPR053793">
    <property type="entry name" value="PB1-like"/>
</dbReference>
<dbReference type="PROSITE" id="PS51745">
    <property type="entry name" value="PB1"/>
    <property type="match status" value="1"/>
</dbReference>
<feature type="region of interest" description="Disordered" evidence="9">
    <location>
        <begin position="489"/>
        <end position="551"/>
    </location>
</feature>
<dbReference type="SUPFAM" id="SSF101936">
    <property type="entry name" value="DNA-binding pseudobarrel domain"/>
    <property type="match status" value="1"/>
</dbReference>
<keyword evidence="3 8" id="KW-0805">Transcription regulation</keyword>
<dbReference type="SMART" id="SM01019">
    <property type="entry name" value="B3"/>
    <property type="match status" value="1"/>
</dbReference>
<dbReference type="InterPro" id="IPR015300">
    <property type="entry name" value="DNA-bd_pseudobarrel_sf"/>
</dbReference>
<comment type="similarity">
    <text evidence="2 8">Belongs to the ARF family.</text>
</comment>
<keyword evidence="13" id="KW-1185">Reference proteome</keyword>
<protein>
    <recommendedName>
        <fullName evidence="8">Auxin response factor</fullName>
    </recommendedName>
</protein>
<feature type="compositionally biased region" description="Basic and acidic residues" evidence="9">
    <location>
        <begin position="534"/>
        <end position="548"/>
    </location>
</feature>
<comment type="function">
    <text evidence="8">Auxin response factors (ARFs) are transcriptional factors that bind specifically to the DNA sequence 5'-TGTCTC-3' found in the auxin-responsive promoter elements (AuxREs).</text>
</comment>
<evidence type="ECO:0000313" key="13">
    <source>
        <dbReference type="Proteomes" id="UP001345219"/>
    </source>
</evidence>
<dbReference type="GO" id="GO:0003677">
    <property type="term" value="F:DNA binding"/>
    <property type="evidence" value="ECO:0007669"/>
    <property type="project" value="UniProtKB-KW"/>
</dbReference>
<evidence type="ECO:0000313" key="12">
    <source>
        <dbReference type="EMBL" id="KAK4777607.1"/>
    </source>
</evidence>
<feature type="region of interest" description="Disordered" evidence="9">
    <location>
        <begin position="454"/>
        <end position="473"/>
    </location>
</feature>
<comment type="subcellular location">
    <subcellularLocation>
        <location evidence="1 8">Nucleus</location>
    </subcellularLocation>
</comment>
<keyword evidence="5 8" id="KW-0804">Transcription</keyword>
<dbReference type="Gene3D" id="2.40.330.10">
    <property type="entry name" value="DNA-binding pseudobarrel domain"/>
    <property type="match status" value="1"/>
</dbReference>
<dbReference type="FunFam" id="2.40.330.10:FF:000001">
    <property type="entry name" value="Auxin response factor"/>
    <property type="match status" value="1"/>
</dbReference>
<evidence type="ECO:0000256" key="9">
    <source>
        <dbReference type="SAM" id="MobiDB-lite"/>
    </source>
</evidence>
<evidence type="ECO:0000256" key="1">
    <source>
        <dbReference type="ARBA" id="ARBA00004123"/>
    </source>
</evidence>
<organism evidence="12 13">
    <name type="scientific">Trapa incisa</name>
    <dbReference type="NCBI Taxonomy" id="236973"/>
    <lineage>
        <taxon>Eukaryota</taxon>
        <taxon>Viridiplantae</taxon>
        <taxon>Streptophyta</taxon>
        <taxon>Embryophyta</taxon>
        <taxon>Tracheophyta</taxon>
        <taxon>Spermatophyta</taxon>
        <taxon>Magnoliopsida</taxon>
        <taxon>eudicotyledons</taxon>
        <taxon>Gunneridae</taxon>
        <taxon>Pentapetalae</taxon>
        <taxon>rosids</taxon>
        <taxon>malvids</taxon>
        <taxon>Myrtales</taxon>
        <taxon>Lythraceae</taxon>
        <taxon>Trapa</taxon>
    </lineage>
</organism>
<name>A0AAN7LAY4_9MYRT</name>
<dbReference type="Pfam" id="PF02362">
    <property type="entry name" value="B3"/>
    <property type="match status" value="1"/>
</dbReference>
<evidence type="ECO:0000256" key="5">
    <source>
        <dbReference type="ARBA" id="ARBA00023163"/>
    </source>
</evidence>
<feature type="compositionally biased region" description="Polar residues" evidence="9">
    <location>
        <begin position="454"/>
        <end position="463"/>
    </location>
</feature>
<dbReference type="Proteomes" id="UP001345219">
    <property type="component" value="Chromosome 14"/>
</dbReference>
<dbReference type="GO" id="GO:0005634">
    <property type="term" value="C:nucleus"/>
    <property type="evidence" value="ECO:0007669"/>
    <property type="project" value="UniProtKB-SubCell"/>
</dbReference>
<feature type="compositionally biased region" description="Polar residues" evidence="9">
    <location>
        <begin position="660"/>
        <end position="676"/>
    </location>
</feature>
<dbReference type="FunFam" id="3.10.20.90:FF:000047">
    <property type="entry name" value="Auxin response factor"/>
    <property type="match status" value="1"/>
</dbReference>
<proteinExistence type="inferred from homology"/>
<dbReference type="SUPFAM" id="SSF54277">
    <property type="entry name" value="CAD &amp; PB1 domains"/>
    <property type="match status" value="1"/>
</dbReference>
<evidence type="ECO:0000256" key="6">
    <source>
        <dbReference type="ARBA" id="ARBA00023242"/>
    </source>
</evidence>
<dbReference type="FunFam" id="2.30.30.1040:FF:000001">
    <property type="entry name" value="Auxin response factor"/>
    <property type="match status" value="1"/>
</dbReference>
<evidence type="ECO:0000256" key="7">
    <source>
        <dbReference type="ARBA" id="ARBA00023294"/>
    </source>
</evidence>
<sequence>MAHAASSNSCSGAHSGTSSDALYRELWHACAGPLVNLPLEGERVYYFPQGHMEQLEASMQRGGTEQQMPSFDLPSKILCKVVNVLLKAEADTDEVYAQITLLPQTKQPEITSPEPPVSEPPRCTVHSFCKTLTASDTSTHGGFSVLRRHADDCLPPLDMSQQPPWQELVAADLHGNQWHFRHIFRGQPRRHLLTTGWSVFVSSKKLVAGDTFIFLRGENGELRVGVRRIMRQQSNMPSSVISSHSMHLGVLATASHAISTGSLFSVFYKPRTSMSDFIVSVNKYLESRNHKLSVGMRFKMRFEGEEVPERRFSGTIVGVGNDKSSAWIDSEWRSLKVQWDEHSSIPRPDRVSPWELEPLVAVSPANTQPAQGNKRARPLLLPSAPDLSIPGSWKSSFDSSLFYGESQLGREIYHSPKFSATKGGSLGYVGNGSVAPAASPSFYWPKHTETISESFTPLSSNRQSGEKRDGNRSGCRLFGIQLLNSTHIENNNPVVTSPGTAGDDRPIPSADSDSDQLSEPSNLNQSNVPPASCDPEKLDLKSSQESHGRQIRSCTKVHMQGIPVGRAVDLARFCRYEDLLKKLEEMFNIEDELSGTQRKWQVVYTDDEDDMMMVGDDPWHEFCSIVRKIYIYTNEEVKNLSPKIKLLNDEVKASKPDSETAGNTDDSSSIVGSGCC</sequence>